<evidence type="ECO:0000313" key="1">
    <source>
        <dbReference type="EMBL" id="CAH0051830.1"/>
    </source>
</evidence>
<comment type="caution">
    <text evidence="1">The sequence shown here is derived from an EMBL/GenBank/DDBJ whole genome shotgun (WGS) entry which is preliminary data.</text>
</comment>
<organism evidence="1 2">
    <name type="scientific">Clonostachys solani</name>
    <dbReference type="NCBI Taxonomy" id="160281"/>
    <lineage>
        <taxon>Eukaryota</taxon>
        <taxon>Fungi</taxon>
        <taxon>Dikarya</taxon>
        <taxon>Ascomycota</taxon>
        <taxon>Pezizomycotina</taxon>
        <taxon>Sordariomycetes</taxon>
        <taxon>Hypocreomycetidae</taxon>
        <taxon>Hypocreales</taxon>
        <taxon>Bionectriaceae</taxon>
        <taxon>Clonostachys</taxon>
    </lineage>
</organism>
<accession>A0A9N9ZAM4</accession>
<proteinExistence type="predicted"/>
<evidence type="ECO:0000313" key="2">
    <source>
        <dbReference type="Proteomes" id="UP000775872"/>
    </source>
</evidence>
<dbReference type="EMBL" id="CABFOC020000042">
    <property type="protein sequence ID" value="CAH0051830.1"/>
    <property type="molecule type" value="Genomic_DNA"/>
</dbReference>
<reference evidence="1" key="1">
    <citation type="submission" date="2021-10" db="EMBL/GenBank/DDBJ databases">
        <authorList>
            <person name="Piombo E."/>
        </authorList>
    </citation>
    <scope>NUCLEOTIDE SEQUENCE</scope>
</reference>
<sequence length="454" mass="51032">MAGLSLLHLHPEILVAICQNLCTHCVRKGSEPPAFNQGPSSLKDANESLAALSFLSRTCRTFRHIVLPILYHMPWATTRDSAGIPRGLVERPDLADQVQELVFGPDLWAVSYFTETSPWERRIFEAEMANVAIFNSRGDPVSPRCLWEADRLPLRLDGGDRHEYLAQEFLALLIMSKTFNVRQLTMEGGYLSQRPFFHGNIFPFLTTIRVLNWEARGVQLDGMSGILSAAPRLETLHCRLLNSAALVGRGQSPQQNPFRHENVTTVVFEWSALSDLEATMRHFPNLKTFRYQSGGSTVNEMGEATPADVSAALLVRRDTLQTVSIDLREAFYGDDLEEDQVMRGLSDMAVLENLELCGTCVYVETDDDTTTDGTLLTSLLPSSLQVFGLDKPHEHIYQDILGLASRADELFPNLRKVMIRGVEDGQAEVFRKAFESNGIMFIHNGILPEFYRWK</sequence>
<dbReference type="OrthoDB" id="4757858at2759"/>
<keyword evidence="2" id="KW-1185">Reference proteome</keyword>
<protein>
    <submittedName>
        <fullName evidence="1">Uncharacterized protein</fullName>
    </submittedName>
</protein>
<gene>
    <name evidence="1" type="ORF">CSOL1703_00014482</name>
</gene>
<dbReference type="AlphaFoldDB" id="A0A9N9ZAM4"/>
<name>A0A9N9ZAM4_9HYPO</name>
<dbReference type="Proteomes" id="UP000775872">
    <property type="component" value="Unassembled WGS sequence"/>
</dbReference>